<dbReference type="STRING" id="1125779.HMPREF1219_00138"/>
<comment type="caution">
    <text evidence="2">The sequence shown here is derived from an EMBL/GenBank/DDBJ whole genome shotgun (WGS) entry which is preliminary data.</text>
</comment>
<accession>S2Z282</accession>
<dbReference type="Pfam" id="PF09588">
    <property type="entry name" value="YqaJ"/>
    <property type="match status" value="1"/>
</dbReference>
<dbReference type="InterPro" id="IPR011604">
    <property type="entry name" value="PDDEXK-like_dom_sf"/>
</dbReference>
<organism evidence="2 3">
    <name type="scientific">Corynebacterium pyruviciproducens ATCC BAA-1742</name>
    <dbReference type="NCBI Taxonomy" id="1125779"/>
    <lineage>
        <taxon>Bacteria</taxon>
        <taxon>Bacillati</taxon>
        <taxon>Actinomycetota</taxon>
        <taxon>Actinomycetes</taxon>
        <taxon>Mycobacteriales</taxon>
        <taxon>Corynebacteriaceae</taxon>
        <taxon>Corynebacterium</taxon>
    </lineage>
</organism>
<dbReference type="RefSeq" id="WP_016457062.1">
    <property type="nucleotide sequence ID" value="NZ_KE150446.1"/>
</dbReference>
<dbReference type="SUPFAM" id="SSF52980">
    <property type="entry name" value="Restriction endonuclease-like"/>
    <property type="match status" value="1"/>
</dbReference>
<proteinExistence type="predicted"/>
<dbReference type="InterPro" id="IPR019080">
    <property type="entry name" value="YqaJ_viral_recombinase"/>
</dbReference>
<dbReference type="Gene3D" id="3.90.320.10">
    <property type="match status" value="1"/>
</dbReference>
<protein>
    <recommendedName>
        <fullName evidence="1">YqaJ viral recombinase domain-containing protein</fullName>
    </recommendedName>
</protein>
<dbReference type="PATRIC" id="fig|1125779.3.peg.129"/>
<dbReference type="EMBL" id="ATBY01000002">
    <property type="protein sequence ID" value="EPD70843.1"/>
    <property type="molecule type" value="Genomic_DNA"/>
</dbReference>
<dbReference type="HOGENOM" id="CLU_065987_0_0_11"/>
<keyword evidence="3" id="KW-1185">Reference proteome</keyword>
<evidence type="ECO:0000313" key="3">
    <source>
        <dbReference type="Proteomes" id="UP000014408"/>
    </source>
</evidence>
<dbReference type="eggNOG" id="COG5377">
    <property type="taxonomic scope" value="Bacteria"/>
</dbReference>
<dbReference type="Proteomes" id="UP000014408">
    <property type="component" value="Unassembled WGS sequence"/>
</dbReference>
<reference evidence="2 3" key="1">
    <citation type="submission" date="2013-05" db="EMBL/GenBank/DDBJ databases">
        <title>The Genome Sequence of Corynebacterium pyruviciproducens 1773O (ATCC BAA-1742).</title>
        <authorList>
            <consortium name="The Broad Institute Genomics Platform"/>
            <person name="Earl A."/>
            <person name="Ward D."/>
            <person name="Feldgarden M."/>
            <person name="Gevers D."/>
            <person name="Tong J."/>
            <person name="Walker B."/>
            <person name="Young S."/>
            <person name="Zeng Q."/>
            <person name="Gargeya S."/>
            <person name="Fitzgerald M."/>
            <person name="Haas B."/>
            <person name="Abouelleil A."/>
            <person name="Allen A.W."/>
            <person name="Alvarado L."/>
            <person name="Arachchi H.M."/>
            <person name="Berlin A.M."/>
            <person name="Chapman S.B."/>
            <person name="Gainer-Dewar J."/>
            <person name="Goldberg J."/>
            <person name="Griggs A."/>
            <person name="Gujja S."/>
            <person name="Hansen M."/>
            <person name="Howarth C."/>
            <person name="Imamovic A."/>
            <person name="Ireland A."/>
            <person name="Larimer J."/>
            <person name="McCowan C."/>
            <person name="Murphy C."/>
            <person name="Pearson M."/>
            <person name="Poon T.W."/>
            <person name="Priest M."/>
            <person name="Roberts A."/>
            <person name="Saif S."/>
            <person name="Shea T."/>
            <person name="Sisk P."/>
            <person name="Sykes S."/>
            <person name="Wortman J."/>
            <person name="Nusbaum C."/>
            <person name="Birren B."/>
        </authorList>
    </citation>
    <scope>NUCLEOTIDE SEQUENCE [LARGE SCALE GENOMIC DNA]</scope>
    <source>
        <strain evidence="2 3">ATCC BAA-1742</strain>
    </source>
</reference>
<name>S2Z282_9CORY</name>
<evidence type="ECO:0000259" key="1">
    <source>
        <dbReference type="Pfam" id="PF09588"/>
    </source>
</evidence>
<evidence type="ECO:0000313" key="2">
    <source>
        <dbReference type="EMBL" id="EPD70843.1"/>
    </source>
</evidence>
<feature type="domain" description="YqaJ viral recombinase" evidence="1">
    <location>
        <begin position="18"/>
        <end position="152"/>
    </location>
</feature>
<sequence>MSTLVKNPPAPGTPEWYGVVTASKIPAILGISPFSTAGDTWLEMTTQKPATILDEVQEKIFAWGHHAEDALVNNWLWRNPGWQASKGEVAYTDTDLPFPNLVTLDRRARRGSRKHILECKTSVSRRIWGDPGDEIPTGVLAQVIFQMGVSGIHEATVIALVAQDFPVWPRLYEVEWNEEFYKAICQTVTDFYAHVESGEMLPIDWDAIIWAGHQQELKQPKKDDGVADIDPDLLGRLTVANQDFEAAKTNLDSVKQEAITALGKHQKLVDPAGHAIVTKAKGRFSKTNLPDDLKYLLRLPELQKQTFDSAKLKKTYPDAYASAVGDPSYRFNL</sequence>
<dbReference type="InterPro" id="IPR011335">
    <property type="entry name" value="Restrct_endonuc-II-like"/>
</dbReference>
<dbReference type="AlphaFoldDB" id="S2Z282"/>
<gene>
    <name evidence="2" type="ORF">HMPREF1219_00138</name>
</gene>